<protein>
    <recommendedName>
        <fullName evidence="6">Probable membrane transporter protein</fullName>
    </recommendedName>
</protein>
<feature type="transmembrane region" description="Helical" evidence="6">
    <location>
        <begin position="96"/>
        <end position="113"/>
    </location>
</feature>
<dbReference type="PANTHER" id="PTHR43701">
    <property type="entry name" value="MEMBRANE TRANSPORTER PROTEIN MJ0441-RELATED"/>
    <property type="match status" value="1"/>
</dbReference>
<dbReference type="InterPro" id="IPR051598">
    <property type="entry name" value="TSUP/Inactive_protease-like"/>
</dbReference>
<feature type="transmembrane region" description="Helical" evidence="6">
    <location>
        <begin position="41"/>
        <end position="60"/>
    </location>
</feature>
<name>A0A8K2A714_9CYAN</name>
<evidence type="ECO:0000313" key="8">
    <source>
        <dbReference type="Proteomes" id="UP000607397"/>
    </source>
</evidence>
<feature type="transmembrane region" description="Helical" evidence="6">
    <location>
        <begin position="174"/>
        <end position="196"/>
    </location>
</feature>
<dbReference type="Pfam" id="PF01925">
    <property type="entry name" value="TauE"/>
    <property type="match status" value="1"/>
</dbReference>
<keyword evidence="6" id="KW-1003">Cell membrane</keyword>
<accession>A0A8K2A714</accession>
<feature type="transmembrane region" description="Helical" evidence="6">
    <location>
        <begin position="72"/>
        <end position="89"/>
    </location>
</feature>
<feature type="transmembrane region" description="Helical" evidence="6">
    <location>
        <begin position="133"/>
        <end position="162"/>
    </location>
</feature>
<dbReference type="GO" id="GO:0005886">
    <property type="term" value="C:plasma membrane"/>
    <property type="evidence" value="ECO:0007669"/>
    <property type="project" value="UniProtKB-SubCell"/>
</dbReference>
<evidence type="ECO:0000256" key="6">
    <source>
        <dbReference type="RuleBase" id="RU363041"/>
    </source>
</evidence>
<reference evidence="7" key="1">
    <citation type="submission" date="2019-12" db="EMBL/GenBank/DDBJ databases">
        <title>High-Quality draft genome sequences of three cyanobacteria isolated from the limestone walls of the Old Cathedral of Coimbra.</title>
        <authorList>
            <person name="Tiago I."/>
            <person name="Soares F."/>
            <person name="Portugal A."/>
        </authorList>
    </citation>
    <scope>NUCLEOTIDE SEQUENCE [LARGE SCALE GENOMIC DNA]</scope>
    <source>
        <strain evidence="7">C</strain>
    </source>
</reference>
<keyword evidence="5 6" id="KW-0472">Membrane</keyword>
<comment type="subcellular location">
    <subcellularLocation>
        <location evidence="6">Cell membrane</location>
        <topology evidence="6">Multi-pass membrane protein</topology>
    </subcellularLocation>
    <subcellularLocation>
        <location evidence="1">Membrane</location>
        <topology evidence="1">Multi-pass membrane protein</topology>
    </subcellularLocation>
</comment>
<dbReference type="RefSeq" id="WP_161824036.1">
    <property type="nucleotide sequence ID" value="NZ_WVIC01000004.1"/>
</dbReference>
<organism evidence="7 8">
    <name type="scientific">Petrachloros mirabilis ULC683</name>
    <dbReference type="NCBI Taxonomy" id="2781853"/>
    <lineage>
        <taxon>Bacteria</taxon>
        <taxon>Bacillati</taxon>
        <taxon>Cyanobacteriota</taxon>
        <taxon>Cyanophyceae</taxon>
        <taxon>Synechococcales</taxon>
        <taxon>Petrachlorosaceae</taxon>
        <taxon>Petrachloros</taxon>
        <taxon>Petrachloros mirabilis</taxon>
    </lineage>
</organism>
<sequence length="252" mass="25870">MISVWIYVGGGLASGILAGFLGIGGGTLLVPLLVTLQFSPVQAVATSSLAILITAGAGSWQNWRMGFLRFRSVVSLGLPAILAAQLGAYEARQVPAYVLLVGFGLLLGISVYLVSWRQRLGYQPQSSGLSLPYGLACGLTGGLAGLMAGFFGVGGGVIMVPLQMVLLAQPIKPAIQTSLGVIVITAASAVAGHAWAGQVQGIAGLLLGLGGVVGVQISARCLPRLPDLVVAIAFRTLLIVLAGYMFWQATQI</sequence>
<dbReference type="PANTHER" id="PTHR43701:SF2">
    <property type="entry name" value="MEMBRANE TRANSPORTER PROTEIN YJNA-RELATED"/>
    <property type="match status" value="1"/>
</dbReference>
<keyword evidence="3 6" id="KW-0812">Transmembrane</keyword>
<dbReference type="Proteomes" id="UP000607397">
    <property type="component" value="Unassembled WGS sequence"/>
</dbReference>
<proteinExistence type="inferred from homology"/>
<feature type="transmembrane region" description="Helical" evidence="6">
    <location>
        <begin position="6"/>
        <end position="34"/>
    </location>
</feature>
<evidence type="ECO:0000256" key="1">
    <source>
        <dbReference type="ARBA" id="ARBA00004141"/>
    </source>
</evidence>
<comment type="similarity">
    <text evidence="2 6">Belongs to the 4-toluene sulfonate uptake permease (TSUP) (TC 2.A.102) family.</text>
</comment>
<keyword evidence="8" id="KW-1185">Reference proteome</keyword>
<feature type="transmembrane region" description="Helical" evidence="6">
    <location>
        <begin position="202"/>
        <end position="221"/>
    </location>
</feature>
<comment type="caution">
    <text evidence="7">The sequence shown here is derived from an EMBL/GenBank/DDBJ whole genome shotgun (WGS) entry which is preliminary data.</text>
</comment>
<keyword evidence="4 6" id="KW-1133">Transmembrane helix</keyword>
<evidence type="ECO:0000256" key="2">
    <source>
        <dbReference type="ARBA" id="ARBA00009142"/>
    </source>
</evidence>
<evidence type="ECO:0000256" key="4">
    <source>
        <dbReference type="ARBA" id="ARBA00022989"/>
    </source>
</evidence>
<feature type="transmembrane region" description="Helical" evidence="6">
    <location>
        <begin position="228"/>
        <end position="247"/>
    </location>
</feature>
<dbReference type="InterPro" id="IPR002781">
    <property type="entry name" value="TM_pro_TauE-like"/>
</dbReference>
<dbReference type="AlphaFoldDB" id="A0A8K2A714"/>
<dbReference type="EMBL" id="WVIC01000004">
    <property type="protein sequence ID" value="NCJ05570.1"/>
    <property type="molecule type" value="Genomic_DNA"/>
</dbReference>
<evidence type="ECO:0000313" key="7">
    <source>
        <dbReference type="EMBL" id="NCJ05570.1"/>
    </source>
</evidence>
<gene>
    <name evidence="7" type="ORF">GS597_03405</name>
</gene>
<evidence type="ECO:0000256" key="5">
    <source>
        <dbReference type="ARBA" id="ARBA00023136"/>
    </source>
</evidence>
<evidence type="ECO:0000256" key="3">
    <source>
        <dbReference type="ARBA" id="ARBA00022692"/>
    </source>
</evidence>